<proteinExistence type="predicted"/>
<dbReference type="SMART" id="SM00419">
    <property type="entry name" value="HTH_CRP"/>
    <property type="match status" value="1"/>
</dbReference>
<dbReference type="SMART" id="SM00100">
    <property type="entry name" value="cNMP"/>
    <property type="match status" value="1"/>
</dbReference>
<comment type="caution">
    <text evidence="6">The sequence shown here is derived from an EMBL/GenBank/DDBJ whole genome shotgun (WGS) entry which is preliminary data.</text>
</comment>
<evidence type="ECO:0000313" key="7">
    <source>
        <dbReference type="Proteomes" id="UP001165283"/>
    </source>
</evidence>
<evidence type="ECO:0000256" key="1">
    <source>
        <dbReference type="ARBA" id="ARBA00023015"/>
    </source>
</evidence>
<feature type="domain" description="HTH crp-type" evidence="5">
    <location>
        <begin position="145"/>
        <end position="218"/>
    </location>
</feature>
<dbReference type="InterPro" id="IPR050397">
    <property type="entry name" value="Env_Response_Regulators"/>
</dbReference>
<dbReference type="SUPFAM" id="SSF46785">
    <property type="entry name" value="Winged helix' DNA-binding domain"/>
    <property type="match status" value="1"/>
</dbReference>
<protein>
    <submittedName>
        <fullName evidence="6">Crp/Fnr family transcriptional regulator</fullName>
    </submittedName>
</protein>
<evidence type="ECO:0000259" key="5">
    <source>
        <dbReference type="PROSITE" id="PS51063"/>
    </source>
</evidence>
<feature type="domain" description="Cyclic nucleotide-binding" evidence="4">
    <location>
        <begin position="11"/>
        <end position="114"/>
    </location>
</feature>
<dbReference type="Gene3D" id="1.10.10.10">
    <property type="entry name" value="Winged helix-like DNA-binding domain superfamily/Winged helix DNA-binding domain"/>
    <property type="match status" value="1"/>
</dbReference>
<dbReference type="InterPro" id="IPR012318">
    <property type="entry name" value="HTH_CRP"/>
</dbReference>
<dbReference type="PANTHER" id="PTHR24567:SF74">
    <property type="entry name" value="HTH-TYPE TRANSCRIPTIONAL REGULATOR ARCR"/>
    <property type="match status" value="1"/>
</dbReference>
<dbReference type="Proteomes" id="UP001165283">
    <property type="component" value="Unassembled WGS sequence"/>
</dbReference>
<sequence length="227" mass="24505">MDDSEAAPEEFMAQLDRADRDALSERARTRRWPAGASLFLEGERSSSVLVVVSGRVKVFSLTEHGEEILLAVRGPGALLGDMSAVDGAPRSATVAALEPVVALVVATPVFVDYLSSRGTAAMVLIRLITQRLRDSDRKRVEFAAFDTSARVARRLVELAERFGEPEAGGVRITVALSQDELAGWVGASREAVAKALRTLRERGFLTTGRRTMTVLDLDGLRKRGGGL</sequence>
<keyword evidence="3" id="KW-0804">Transcription</keyword>
<dbReference type="InterPro" id="IPR018490">
    <property type="entry name" value="cNMP-bd_dom_sf"/>
</dbReference>
<gene>
    <name evidence="6" type="ORF">KDL28_18815</name>
</gene>
<dbReference type="Gene3D" id="2.60.120.10">
    <property type="entry name" value="Jelly Rolls"/>
    <property type="match status" value="1"/>
</dbReference>
<keyword evidence="2" id="KW-0238">DNA-binding</keyword>
<evidence type="ECO:0000313" key="6">
    <source>
        <dbReference type="EMBL" id="MCO1657117.1"/>
    </source>
</evidence>
<evidence type="ECO:0000256" key="3">
    <source>
        <dbReference type="ARBA" id="ARBA00023163"/>
    </source>
</evidence>
<dbReference type="Pfam" id="PF13545">
    <property type="entry name" value="HTH_Crp_2"/>
    <property type="match status" value="1"/>
</dbReference>
<dbReference type="InterPro" id="IPR000595">
    <property type="entry name" value="cNMP-bd_dom"/>
</dbReference>
<reference evidence="6" key="1">
    <citation type="submission" date="2021-04" db="EMBL/GenBank/DDBJ databases">
        <title>Pseudonocardia sp. nov., isolated from sandy soil of mangrove forest.</title>
        <authorList>
            <person name="Zan Z."/>
            <person name="Huang R."/>
            <person name="Liu W."/>
        </authorList>
    </citation>
    <scope>NUCLEOTIDE SEQUENCE</scope>
    <source>
        <strain evidence="6">S2-4</strain>
    </source>
</reference>
<evidence type="ECO:0000256" key="2">
    <source>
        <dbReference type="ARBA" id="ARBA00023125"/>
    </source>
</evidence>
<dbReference type="RefSeq" id="WP_252440488.1">
    <property type="nucleotide sequence ID" value="NZ_JAGSOV010000039.1"/>
</dbReference>
<name>A0ABT1A2A4_9PSEU</name>
<evidence type="ECO:0000259" key="4">
    <source>
        <dbReference type="PROSITE" id="PS50042"/>
    </source>
</evidence>
<dbReference type="SUPFAM" id="SSF51206">
    <property type="entry name" value="cAMP-binding domain-like"/>
    <property type="match status" value="1"/>
</dbReference>
<dbReference type="Pfam" id="PF00027">
    <property type="entry name" value="cNMP_binding"/>
    <property type="match status" value="1"/>
</dbReference>
<accession>A0ABT1A2A4</accession>
<organism evidence="6 7">
    <name type="scientific">Pseudonocardia humida</name>
    <dbReference type="NCBI Taxonomy" id="2800819"/>
    <lineage>
        <taxon>Bacteria</taxon>
        <taxon>Bacillati</taxon>
        <taxon>Actinomycetota</taxon>
        <taxon>Actinomycetes</taxon>
        <taxon>Pseudonocardiales</taxon>
        <taxon>Pseudonocardiaceae</taxon>
        <taxon>Pseudonocardia</taxon>
    </lineage>
</organism>
<keyword evidence="1" id="KW-0805">Transcription regulation</keyword>
<dbReference type="InterPro" id="IPR014710">
    <property type="entry name" value="RmlC-like_jellyroll"/>
</dbReference>
<dbReference type="CDD" id="cd00038">
    <property type="entry name" value="CAP_ED"/>
    <property type="match status" value="1"/>
</dbReference>
<dbReference type="PROSITE" id="PS50042">
    <property type="entry name" value="CNMP_BINDING_3"/>
    <property type="match status" value="1"/>
</dbReference>
<dbReference type="PROSITE" id="PS51063">
    <property type="entry name" value="HTH_CRP_2"/>
    <property type="match status" value="1"/>
</dbReference>
<dbReference type="InterPro" id="IPR036390">
    <property type="entry name" value="WH_DNA-bd_sf"/>
</dbReference>
<dbReference type="EMBL" id="JAGSOV010000039">
    <property type="protein sequence ID" value="MCO1657117.1"/>
    <property type="molecule type" value="Genomic_DNA"/>
</dbReference>
<dbReference type="InterPro" id="IPR036388">
    <property type="entry name" value="WH-like_DNA-bd_sf"/>
</dbReference>
<keyword evidence="7" id="KW-1185">Reference proteome</keyword>
<dbReference type="PANTHER" id="PTHR24567">
    <property type="entry name" value="CRP FAMILY TRANSCRIPTIONAL REGULATORY PROTEIN"/>
    <property type="match status" value="1"/>
</dbReference>